<evidence type="ECO:0000256" key="1">
    <source>
        <dbReference type="ARBA" id="ARBA00009995"/>
    </source>
</evidence>
<dbReference type="PANTHER" id="PTHR11926">
    <property type="entry name" value="GLUCOSYL/GLUCURONOSYL TRANSFERASES"/>
    <property type="match status" value="1"/>
</dbReference>
<accession>A0A314ZJX8</accession>
<keyword evidence="3" id="KW-1185">Reference proteome</keyword>
<reference evidence="2 3" key="1">
    <citation type="submission" date="2018-02" db="EMBL/GenBank/DDBJ databases">
        <title>Draft genome of wild Prunus yedoensis var. nudiflora.</title>
        <authorList>
            <person name="Baek S."/>
            <person name="Kim J.-H."/>
            <person name="Choi K."/>
            <person name="Kim G.-B."/>
            <person name="Cho A."/>
            <person name="Jang H."/>
            <person name="Shin C.-H."/>
            <person name="Yu H.-J."/>
            <person name="Mun J.-H."/>
        </authorList>
    </citation>
    <scope>NUCLEOTIDE SEQUENCE [LARGE SCALE GENOMIC DNA]</scope>
    <source>
        <strain evidence="3">cv. Jeju island</strain>
        <tissue evidence="2">Leaf</tissue>
    </source>
</reference>
<dbReference type="EMBL" id="PJQY01000106">
    <property type="protein sequence ID" value="PQQ18457.1"/>
    <property type="molecule type" value="Genomic_DNA"/>
</dbReference>
<dbReference type="GO" id="GO:0080043">
    <property type="term" value="F:quercetin 3-O-glucosyltransferase activity"/>
    <property type="evidence" value="ECO:0007669"/>
    <property type="project" value="TreeGrafter"/>
</dbReference>
<dbReference type="Gene3D" id="3.40.50.2000">
    <property type="entry name" value="Glycogen Phosphorylase B"/>
    <property type="match status" value="1"/>
</dbReference>
<protein>
    <submittedName>
        <fullName evidence="2">Crocetin glucosyltransferase chloroplastic</fullName>
    </submittedName>
</protein>
<dbReference type="AlphaFoldDB" id="A0A314ZJX8"/>
<sequence length="201" mass="22584">MYIIFRPKQFHFIHLSPHTSTQYCLRPKEKKTKNPQYCPNNSTLCRAPPLLNNRHGATPVPPRDISGPRPYNPSLQLAKHLVRTTGAHVTYVTSLSAHRRIGNGSTPHGITYSLFSDGYDNGFKVGDDVDHYMSELSRCGAQAITDLIVSSVKEGRPYTCLIYTILLPWAAVAARELHLPSVLVWIQPATNYQDCHYPCQP</sequence>
<evidence type="ECO:0000313" key="3">
    <source>
        <dbReference type="Proteomes" id="UP000250321"/>
    </source>
</evidence>
<dbReference type="GO" id="GO:0080044">
    <property type="term" value="F:quercetin 7-O-glucosyltransferase activity"/>
    <property type="evidence" value="ECO:0007669"/>
    <property type="project" value="TreeGrafter"/>
</dbReference>
<comment type="similarity">
    <text evidence="1">Belongs to the UDP-glycosyltransferase family.</text>
</comment>
<comment type="caution">
    <text evidence="2">The sequence shown here is derived from an EMBL/GenBank/DDBJ whole genome shotgun (WGS) entry which is preliminary data.</text>
</comment>
<keyword evidence="2" id="KW-0808">Transferase</keyword>
<gene>
    <name evidence="2" type="ORF">Pyn_37641</name>
</gene>
<name>A0A314ZJX8_PRUYE</name>
<evidence type="ECO:0000313" key="2">
    <source>
        <dbReference type="EMBL" id="PQQ18457.1"/>
    </source>
</evidence>
<dbReference type="OrthoDB" id="5835829at2759"/>
<dbReference type="Proteomes" id="UP000250321">
    <property type="component" value="Unassembled WGS sequence"/>
</dbReference>
<dbReference type="SUPFAM" id="SSF53756">
    <property type="entry name" value="UDP-Glycosyltransferase/glycogen phosphorylase"/>
    <property type="match status" value="1"/>
</dbReference>
<dbReference type="PANTHER" id="PTHR11926:SF870">
    <property type="entry name" value="UDP-GLYCOSYLTRANSFERASE 75B1"/>
    <property type="match status" value="1"/>
</dbReference>
<dbReference type="STRING" id="2094558.A0A314ZJX8"/>
<organism evidence="2 3">
    <name type="scientific">Prunus yedoensis var. nudiflora</name>
    <dbReference type="NCBI Taxonomy" id="2094558"/>
    <lineage>
        <taxon>Eukaryota</taxon>
        <taxon>Viridiplantae</taxon>
        <taxon>Streptophyta</taxon>
        <taxon>Embryophyta</taxon>
        <taxon>Tracheophyta</taxon>
        <taxon>Spermatophyta</taxon>
        <taxon>Magnoliopsida</taxon>
        <taxon>eudicotyledons</taxon>
        <taxon>Gunneridae</taxon>
        <taxon>Pentapetalae</taxon>
        <taxon>rosids</taxon>
        <taxon>fabids</taxon>
        <taxon>Rosales</taxon>
        <taxon>Rosaceae</taxon>
        <taxon>Amygdaloideae</taxon>
        <taxon>Amygdaleae</taxon>
        <taxon>Prunus</taxon>
    </lineage>
</organism>
<proteinExistence type="inferred from homology"/>